<dbReference type="EMBL" id="AZGY01000005">
    <property type="protein sequence ID" value="KZZ98434.1"/>
    <property type="molecule type" value="Genomic_DNA"/>
</dbReference>
<dbReference type="GO" id="GO:0006281">
    <property type="term" value="P:DNA repair"/>
    <property type="evidence" value="ECO:0007669"/>
    <property type="project" value="InterPro"/>
</dbReference>
<dbReference type="GO" id="GO:0003887">
    <property type="term" value="F:DNA-directed DNA polymerase activity"/>
    <property type="evidence" value="ECO:0007669"/>
    <property type="project" value="TreeGrafter"/>
</dbReference>
<dbReference type="SUPFAM" id="SSF56672">
    <property type="entry name" value="DNA/RNA polymerases"/>
    <property type="match status" value="1"/>
</dbReference>
<dbReference type="AlphaFoldDB" id="A0A168E5C7"/>
<dbReference type="InterPro" id="IPR017961">
    <property type="entry name" value="DNA_pol_Y-fam_little_finger"/>
</dbReference>
<evidence type="ECO:0000256" key="1">
    <source>
        <dbReference type="ARBA" id="ARBA00004173"/>
    </source>
</evidence>
<organism evidence="4 5">
    <name type="scientific">Moelleriella libera RCEF 2490</name>
    <dbReference type="NCBI Taxonomy" id="1081109"/>
    <lineage>
        <taxon>Eukaryota</taxon>
        <taxon>Fungi</taxon>
        <taxon>Dikarya</taxon>
        <taxon>Ascomycota</taxon>
        <taxon>Pezizomycotina</taxon>
        <taxon>Sordariomycetes</taxon>
        <taxon>Hypocreomycetidae</taxon>
        <taxon>Hypocreales</taxon>
        <taxon>Clavicipitaceae</taxon>
        <taxon>Moelleriella</taxon>
    </lineage>
</organism>
<protein>
    <submittedName>
        <fullName evidence="4">DNA-repair protein, UmuC-like protein</fullName>
    </submittedName>
</protein>
<dbReference type="PROSITE" id="PS50173">
    <property type="entry name" value="UMUC"/>
    <property type="match status" value="1"/>
</dbReference>
<dbReference type="InterPro" id="IPR043128">
    <property type="entry name" value="Rev_trsase/Diguanyl_cyclase"/>
</dbReference>
<evidence type="ECO:0000313" key="4">
    <source>
        <dbReference type="EMBL" id="KZZ98434.1"/>
    </source>
</evidence>
<comment type="subcellular location">
    <subcellularLocation>
        <location evidence="1">Mitochondrion</location>
    </subcellularLocation>
</comment>
<gene>
    <name evidence="4" type="ORF">AAL_02952</name>
</gene>
<evidence type="ECO:0000256" key="2">
    <source>
        <dbReference type="ARBA" id="ARBA00023128"/>
    </source>
</evidence>
<proteinExistence type="predicted"/>
<dbReference type="STRING" id="1081109.A0A168E5C7"/>
<dbReference type="InterPro" id="IPR036775">
    <property type="entry name" value="DNA_pol_Y-fam_lit_finger_sf"/>
</dbReference>
<keyword evidence="2" id="KW-0496">Mitochondrion</keyword>
<dbReference type="InterPro" id="IPR043502">
    <property type="entry name" value="DNA/RNA_pol_sf"/>
</dbReference>
<dbReference type="GO" id="GO:0070987">
    <property type="term" value="P:error-free translesion synthesis"/>
    <property type="evidence" value="ECO:0007669"/>
    <property type="project" value="UniProtKB-ARBA"/>
</dbReference>
<dbReference type="PANTHER" id="PTHR46404:SF1">
    <property type="entry name" value="DNA POLYMERASE IOTA"/>
    <property type="match status" value="1"/>
</dbReference>
<evidence type="ECO:0000313" key="5">
    <source>
        <dbReference type="Proteomes" id="UP000078544"/>
    </source>
</evidence>
<name>A0A168E5C7_9HYPO</name>
<accession>A0A168E5C7</accession>
<dbReference type="PANTHER" id="PTHR46404">
    <property type="entry name" value="DNA POLYMERASE IOTA"/>
    <property type="match status" value="1"/>
</dbReference>
<evidence type="ECO:0000259" key="3">
    <source>
        <dbReference type="PROSITE" id="PS50173"/>
    </source>
</evidence>
<dbReference type="Gene3D" id="3.30.1490.100">
    <property type="entry name" value="DNA polymerase, Y-family, little finger domain"/>
    <property type="match status" value="1"/>
</dbReference>
<dbReference type="Pfam" id="PF11799">
    <property type="entry name" value="IMS_C"/>
    <property type="match status" value="1"/>
</dbReference>
<dbReference type="Pfam" id="PF00817">
    <property type="entry name" value="IMS"/>
    <property type="match status" value="1"/>
</dbReference>
<dbReference type="GO" id="GO:0005739">
    <property type="term" value="C:mitochondrion"/>
    <property type="evidence" value="ECO:0007669"/>
    <property type="project" value="UniProtKB-SubCell"/>
</dbReference>
<reference evidence="4 5" key="1">
    <citation type="journal article" date="2016" name="Genome Biol. Evol.">
        <title>Divergent and convergent evolution of fungal pathogenicity.</title>
        <authorList>
            <person name="Shang Y."/>
            <person name="Xiao G."/>
            <person name="Zheng P."/>
            <person name="Cen K."/>
            <person name="Zhan S."/>
            <person name="Wang C."/>
        </authorList>
    </citation>
    <scope>NUCLEOTIDE SEQUENCE [LARGE SCALE GENOMIC DNA]</scope>
    <source>
        <strain evidence="4 5">RCEF 2490</strain>
    </source>
</reference>
<feature type="domain" description="UmuC" evidence="3">
    <location>
        <begin position="1"/>
        <end position="189"/>
    </location>
</feature>
<dbReference type="OrthoDB" id="447129at2759"/>
<dbReference type="Gene3D" id="3.30.70.270">
    <property type="match status" value="1"/>
</dbReference>
<dbReference type="GO" id="GO:0003684">
    <property type="term" value="F:damaged DNA binding"/>
    <property type="evidence" value="ECO:0007669"/>
    <property type="project" value="InterPro"/>
</dbReference>
<keyword evidence="5" id="KW-1185">Reference proteome</keyword>
<comment type="caution">
    <text evidence="4">The sequence shown here is derived from an EMBL/GenBank/DDBJ whole genome shotgun (WGS) entry which is preliminary data.</text>
</comment>
<dbReference type="InterPro" id="IPR001126">
    <property type="entry name" value="UmuC"/>
</dbReference>
<dbReference type="Proteomes" id="UP000078544">
    <property type="component" value="Unassembled WGS sequence"/>
</dbReference>
<sequence>MLISEARSVCKDLVLVDGEDLTPFRDTSKILFNFLRSYSWNARVERLGFDEVFMDVTDMIDYNIEVLNVGCLADSFFHLSKKDPETGFPCNLTSISGCVQGILPETAPLENKVYLRLLLGSHLANFLRRKLESEYGYTSTCGIATNKLLSKLVGSRNKPRNQTTLLAIHDDDVFQFVDGHKTRQIPGLGSKTVAQLESHVLGKRVEPESQFTSALSVADLRFHPTMSPELLETLLANPGAEKGIGTKVWGLLHGVDTTEVKVASDVPSQISIEDTYKGLDTLPQITEELHKLSCSLMRRMRIDLLALDPHARVPGAQRWIARPKTLRLSVRCWPARQGHGVGRDFTRISRSGSLPTFVFNDSEDIDGMAQQLVAETLLPLLRRLHEDHGQKWNLQLINVCVANMVACAADESQGVGRDISVMFRKQDETLQPYRLAPGADNNFDAGLVSEESGWQSGWEDEDENHSTCPTCGHRLPDFAMAAHTRYHKMVG</sequence>